<dbReference type="Proteomes" id="UP000638918">
    <property type="component" value="Unassembled WGS sequence"/>
</dbReference>
<accession>A0ABR8QW84</accession>
<dbReference type="CDD" id="cd06558">
    <property type="entry name" value="crotonase-like"/>
    <property type="match status" value="1"/>
</dbReference>
<keyword evidence="5" id="KW-1185">Reference proteome</keyword>
<dbReference type="InterPro" id="IPR001753">
    <property type="entry name" value="Enoyl-CoA_hydra/iso"/>
</dbReference>
<dbReference type="InterPro" id="IPR040771">
    <property type="entry name" value="TLP1_add_C"/>
</dbReference>
<evidence type="ECO:0000256" key="2">
    <source>
        <dbReference type="RuleBase" id="RU003707"/>
    </source>
</evidence>
<dbReference type="SUPFAM" id="SSF53901">
    <property type="entry name" value="Thiolase-like"/>
    <property type="match status" value="1"/>
</dbReference>
<dbReference type="PANTHER" id="PTHR43802:SF1">
    <property type="entry name" value="IP11341P-RELATED"/>
    <property type="match status" value="1"/>
</dbReference>
<evidence type="ECO:0000313" key="4">
    <source>
        <dbReference type="EMBL" id="MBD7939800.1"/>
    </source>
</evidence>
<name>A0ABR8QW84_9CAUL</name>
<comment type="caution">
    <text evidence="4">The sequence shown here is derived from an EMBL/GenBank/DDBJ whole genome shotgun (WGS) entry which is preliminary data.</text>
</comment>
<organism evidence="4 5">
    <name type="scientific">Brevundimonas guildfordensis</name>
    <dbReference type="NCBI Taxonomy" id="2762241"/>
    <lineage>
        <taxon>Bacteria</taxon>
        <taxon>Pseudomonadati</taxon>
        <taxon>Pseudomonadota</taxon>
        <taxon>Alphaproteobacteria</taxon>
        <taxon>Caulobacterales</taxon>
        <taxon>Caulobacteraceae</taxon>
        <taxon>Brevundimonas</taxon>
    </lineage>
</organism>
<dbReference type="Gene3D" id="3.90.226.10">
    <property type="entry name" value="2-enoyl-CoA Hydratase, Chain A, domain 1"/>
    <property type="match status" value="1"/>
</dbReference>
<dbReference type="EMBL" id="JACSQU010000001">
    <property type="protein sequence ID" value="MBD7939800.1"/>
    <property type="molecule type" value="Genomic_DNA"/>
</dbReference>
<dbReference type="InterPro" id="IPR014748">
    <property type="entry name" value="Enoyl-CoA_hydra_C"/>
</dbReference>
<protein>
    <submittedName>
        <fullName evidence="4">Enoyl-CoA hydratase/isomerase family protein</fullName>
    </submittedName>
</protein>
<gene>
    <name evidence="4" type="ORF">H9656_00155</name>
</gene>
<dbReference type="SUPFAM" id="SSF52096">
    <property type="entry name" value="ClpP/crotonase"/>
    <property type="match status" value="1"/>
</dbReference>
<sequence length="771" mass="81747">MSTPETTPVIVGIGEFIDRPADVTEALEPVAAMAEALRAAERDAGADLLSRAESIELIGLISWRYADPVNLLCEKLGIAPGRRTNASMGGETPIRLIHEAAVRIARGEQSVALIVGGEAMNARNRARKEKARLDWTPQVSADDAVAFPASRYAMSRPAKALGMMDPAQVYPFYEVAAQTAWGQTPAEAQAESARLWSRYAAVAATNDGAWIKTAPDAETIGAASADNRLINWPYPKLMVANPSVNQSGAVIVASLAAARAAGVPEDRIIHIWGGAAASEPEDYLLRDAYDRSTAQTAALEAAVEIVGGDAKAFDRLELYSCFPVVPKMALRTLGLDLETTTPTVAGGLTFFGGPLNNYMTHAVCAMTRQLRAAREEVGLLYGQGGYVNKHHTLVVSARPAPTSLALDYSVQEKAEAARGPVPELLETYQGPATVETYTITYARDGEPLQGVVILRTPSGARAMARVLAVDTESLDLLRSTEGSAVGAAGFVRVDAFGKLVWEAGEQRQRPRRFAQVEREGPLTIVTIDRAEAMNALHPAANAELAEIFDAFAADPDQWVAILTGAGGKAFSAGNDLKATAVSMARGEPLETPVTGFAGLTARFDLDKPVIAAVEGVAMGGGFEIALACDLIVAGEGAVFALPEPRVGLAALAGGLLRLPQQIGLKQAMGMILTGRRVNAAEGERLGFVNEVVADGEALAAARRWAAQMLECSPMSLRASKQIVQKALDTTVADATVQQNRYSAVRALFRSADVREGPTAFAQKRAPQWKGR</sequence>
<proteinExistence type="inferred from homology"/>
<dbReference type="Pfam" id="PF00378">
    <property type="entry name" value="ECH_1"/>
    <property type="match status" value="1"/>
</dbReference>
<dbReference type="InterPro" id="IPR018376">
    <property type="entry name" value="Enoyl-CoA_hyd/isom_CS"/>
</dbReference>
<evidence type="ECO:0000259" key="3">
    <source>
        <dbReference type="Pfam" id="PF18313"/>
    </source>
</evidence>
<evidence type="ECO:0000256" key="1">
    <source>
        <dbReference type="ARBA" id="ARBA00005254"/>
    </source>
</evidence>
<dbReference type="RefSeq" id="WP_191742305.1">
    <property type="nucleotide sequence ID" value="NZ_JACSQU010000001.1"/>
</dbReference>
<dbReference type="Pfam" id="PF18313">
    <property type="entry name" value="TLP1_add_C"/>
    <property type="match status" value="1"/>
</dbReference>
<dbReference type="PANTHER" id="PTHR43802">
    <property type="entry name" value="ENOYL-COA HYDRATASE"/>
    <property type="match status" value="1"/>
</dbReference>
<dbReference type="Gene3D" id="3.40.47.10">
    <property type="match status" value="1"/>
</dbReference>
<comment type="similarity">
    <text evidence="1 2">Belongs to the enoyl-CoA hydratase/isomerase family.</text>
</comment>
<reference evidence="4 5" key="1">
    <citation type="submission" date="2020-08" db="EMBL/GenBank/DDBJ databases">
        <title>A Genomic Blueprint of the Chicken Gut Microbiome.</title>
        <authorList>
            <person name="Gilroy R."/>
            <person name="Ravi A."/>
            <person name="Getino M."/>
            <person name="Pursley I."/>
            <person name="Horton D.L."/>
            <person name="Alikhan N.-F."/>
            <person name="Baker D."/>
            <person name="Gharbi K."/>
            <person name="Hall N."/>
            <person name="Watson M."/>
            <person name="Adriaenssens E.M."/>
            <person name="Foster-Nyarko E."/>
            <person name="Jarju S."/>
            <person name="Secka A."/>
            <person name="Antonio M."/>
            <person name="Oren A."/>
            <person name="Chaudhuri R."/>
            <person name="La Ragione R.M."/>
            <person name="Hildebrand F."/>
            <person name="Pallen M.J."/>
        </authorList>
    </citation>
    <scope>NUCLEOTIDE SEQUENCE [LARGE SCALE GENOMIC DNA]</scope>
    <source>
        <strain evidence="4 5">Sa3CVA3</strain>
    </source>
</reference>
<dbReference type="InterPro" id="IPR016039">
    <property type="entry name" value="Thiolase-like"/>
</dbReference>
<evidence type="ECO:0000313" key="5">
    <source>
        <dbReference type="Proteomes" id="UP000638918"/>
    </source>
</evidence>
<dbReference type="Gene3D" id="1.10.12.10">
    <property type="entry name" value="Lyase 2-enoyl-coa Hydratase, Chain A, domain 2"/>
    <property type="match status" value="1"/>
</dbReference>
<feature type="domain" description="Thiolase-like protein type 1 additional C-terminal" evidence="3">
    <location>
        <begin position="417"/>
        <end position="494"/>
    </location>
</feature>
<dbReference type="InterPro" id="IPR029045">
    <property type="entry name" value="ClpP/crotonase-like_dom_sf"/>
</dbReference>
<dbReference type="PROSITE" id="PS00166">
    <property type="entry name" value="ENOYL_COA_HYDRATASE"/>
    <property type="match status" value="1"/>
</dbReference>
<dbReference type="Gene3D" id="2.40.50.840">
    <property type="match status" value="1"/>
</dbReference>